<evidence type="ECO:0000313" key="7">
    <source>
        <dbReference type="Proteomes" id="UP000241848"/>
    </source>
</evidence>
<proteinExistence type="inferred from homology"/>
<dbReference type="CDD" id="cd05466">
    <property type="entry name" value="PBP2_LTTR_substrate"/>
    <property type="match status" value="1"/>
</dbReference>
<organism evidence="6 7">
    <name type="scientific">Sulfobacillus acidophilus</name>
    <dbReference type="NCBI Taxonomy" id="53633"/>
    <lineage>
        <taxon>Bacteria</taxon>
        <taxon>Bacillati</taxon>
        <taxon>Bacillota</taxon>
        <taxon>Clostridia</taxon>
        <taxon>Eubacteriales</taxon>
        <taxon>Clostridiales Family XVII. Incertae Sedis</taxon>
        <taxon>Sulfobacillus</taxon>
    </lineage>
</organism>
<dbReference type="InterPro" id="IPR050950">
    <property type="entry name" value="HTH-type_LysR_regulators"/>
</dbReference>
<dbReference type="FunFam" id="1.10.10.10:FF:000001">
    <property type="entry name" value="LysR family transcriptional regulator"/>
    <property type="match status" value="1"/>
</dbReference>
<dbReference type="PANTHER" id="PTHR30419">
    <property type="entry name" value="HTH-TYPE TRANSCRIPTIONAL REGULATOR YBHD"/>
    <property type="match status" value="1"/>
</dbReference>
<keyword evidence="3" id="KW-0238">DNA-binding</keyword>
<dbReference type="PRINTS" id="PR00039">
    <property type="entry name" value="HTHLYSR"/>
</dbReference>
<dbReference type="Gene3D" id="3.40.190.290">
    <property type="match status" value="1"/>
</dbReference>
<evidence type="ECO:0000256" key="3">
    <source>
        <dbReference type="ARBA" id="ARBA00023125"/>
    </source>
</evidence>
<keyword evidence="2" id="KW-0805">Transcription regulation</keyword>
<sequence>MGGLRVTLNQLELLVSIADRGSVSATADFFAITQPTVSHQIQQLEQELGTELLRRKSRGMDLTEAGQIVVDAARSIIKQTKAIPGLVQDLKGLVQGSVTLGLSPVSPVSTHHFPTIYQMFRNQYPEVSVSVMEEGSAELVEHLHDGRVDLAIMSLPVLGSRVDITPLWQEELVLIDAANARSDDQPKSLAFFHDRPWILFRAGFGLTRTVSALCQTAGFDPKPAAEASSLSAVIGFVISGLGVSIVPREAALEHQHAGRVKILPITPRMSRIMALVTSSDAMLTPAGRSLAEVIWNYSRQQEHPEVPASASRRSQLFRH</sequence>
<dbReference type="AlphaFoldDB" id="A0A2T2WJF4"/>
<evidence type="ECO:0000313" key="6">
    <source>
        <dbReference type="EMBL" id="PSR22362.1"/>
    </source>
</evidence>
<dbReference type="InterPro" id="IPR005119">
    <property type="entry name" value="LysR_subst-bd"/>
</dbReference>
<feature type="domain" description="HTH lysR-type" evidence="5">
    <location>
        <begin position="6"/>
        <end position="63"/>
    </location>
</feature>
<dbReference type="GO" id="GO:0003700">
    <property type="term" value="F:DNA-binding transcription factor activity"/>
    <property type="evidence" value="ECO:0007669"/>
    <property type="project" value="InterPro"/>
</dbReference>
<dbReference type="GO" id="GO:0003677">
    <property type="term" value="F:DNA binding"/>
    <property type="evidence" value="ECO:0007669"/>
    <property type="project" value="UniProtKB-KW"/>
</dbReference>
<dbReference type="Pfam" id="PF00126">
    <property type="entry name" value="HTH_1"/>
    <property type="match status" value="1"/>
</dbReference>
<keyword evidence="4" id="KW-0804">Transcription</keyword>
<evidence type="ECO:0000256" key="4">
    <source>
        <dbReference type="ARBA" id="ARBA00023163"/>
    </source>
</evidence>
<dbReference type="SUPFAM" id="SSF53850">
    <property type="entry name" value="Periplasmic binding protein-like II"/>
    <property type="match status" value="1"/>
</dbReference>
<dbReference type="SUPFAM" id="SSF46785">
    <property type="entry name" value="Winged helix' DNA-binding domain"/>
    <property type="match status" value="1"/>
</dbReference>
<dbReference type="InterPro" id="IPR036390">
    <property type="entry name" value="WH_DNA-bd_sf"/>
</dbReference>
<dbReference type="GO" id="GO:0005829">
    <property type="term" value="C:cytosol"/>
    <property type="evidence" value="ECO:0007669"/>
    <property type="project" value="TreeGrafter"/>
</dbReference>
<dbReference type="InterPro" id="IPR036388">
    <property type="entry name" value="WH-like_DNA-bd_sf"/>
</dbReference>
<evidence type="ECO:0000256" key="1">
    <source>
        <dbReference type="ARBA" id="ARBA00009437"/>
    </source>
</evidence>
<comment type="similarity">
    <text evidence="1">Belongs to the LysR transcriptional regulatory family.</text>
</comment>
<reference evidence="6 7" key="1">
    <citation type="journal article" date="2014" name="BMC Genomics">
        <title>Comparison of environmental and isolate Sulfobacillus genomes reveals diverse carbon, sulfur, nitrogen, and hydrogen metabolisms.</title>
        <authorList>
            <person name="Justice N.B."/>
            <person name="Norman A."/>
            <person name="Brown C.T."/>
            <person name="Singh A."/>
            <person name="Thomas B.C."/>
            <person name="Banfield J.F."/>
        </authorList>
    </citation>
    <scope>NUCLEOTIDE SEQUENCE [LARGE SCALE GENOMIC DNA]</scope>
    <source>
        <strain evidence="6">AMDSBA3</strain>
    </source>
</reference>
<gene>
    <name evidence="6" type="ORF">C7B45_07035</name>
</gene>
<protein>
    <recommendedName>
        <fullName evidence="5">HTH lysR-type domain-containing protein</fullName>
    </recommendedName>
</protein>
<name>A0A2T2WJF4_9FIRM</name>
<evidence type="ECO:0000259" key="5">
    <source>
        <dbReference type="PROSITE" id="PS50931"/>
    </source>
</evidence>
<accession>A0A2T2WJF4</accession>
<dbReference type="Gene3D" id="1.10.10.10">
    <property type="entry name" value="Winged helix-like DNA-binding domain superfamily/Winged helix DNA-binding domain"/>
    <property type="match status" value="1"/>
</dbReference>
<evidence type="ECO:0000256" key="2">
    <source>
        <dbReference type="ARBA" id="ARBA00023015"/>
    </source>
</evidence>
<dbReference type="Proteomes" id="UP000241848">
    <property type="component" value="Unassembled WGS sequence"/>
</dbReference>
<comment type="caution">
    <text evidence="6">The sequence shown here is derived from an EMBL/GenBank/DDBJ whole genome shotgun (WGS) entry which is preliminary data.</text>
</comment>
<dbReference type="Pfam" id="PF03466">
    <property type="entry name" value="LysR_substrate"/>
    <property type="match status" value="1"/>
</dbReference>
<dbReference type="EMBL" id="PXYV01000018">
    <property type="protein sequence ID" value="PSR22362.1"/>
    <property type="molecule type" value="Genomic_DNA"/>
</dbReference>
<dbReference type="InterPro" id="IPR000847">
    <property type="entry name" value="LysR_HTH_N"/>
</dbReference>
<dbReference type="PROSITE" id="PS50931">
    <property type="entry name" value="HTH_LYSR"/>
    <property type="match status" value="1"/>
</dbReference>